<organism evidence="8 9">
    <name type="scientific">Setaria digitata</name>
    <dbReference type="NCBI Taxonomy" id="48799"/>
    <lineage>
        <taxon>Eukaryota</taxon>
        <taxon>Metazoa</taxon>
        <taxon>Ecdysozoa</taxon>
        <taxon>Nematoda</taxon>
        <taxon>Chromadorea</taxon>
        <taxon>Rhabditida</taxon>
        <taxon>Spirurina</taxon>
        <taxon>Spiruromorpha</taxon>
        <taxon>Filarioidea</taxon>
        <taxon>Setariidae</taxon>
        <taxon>Setaria</taxon>
    </lineage>
</organism>
<evidence type="ECO:0000256" key="1">
    <source>
        <dbReference type="ARBA" id="ARBA00004123"/>
    </source>
</evidence>
<dbReference type="SUPFAM" id="SSF49417">
    <property type="entry name" value="p53-like transcription factors"/>
    <property type="match status" value="1"/>
</dbReference>
<evidence type="ECO:0000256" key="3">
    <source>
        <dbReference type="ARBA" id="ARBA00023125"/>
    </source>
</evidence>
<dbReference type="Proteomes" id="UP000887581">
    <property type="component" value="Unplaced"/>
</dbReference>
<comment type="subcellular location">
    <subcellularLocation>
        <location evidence="1 6">Nucleus</location>
    </subcellularLocation>
</comment>
<keyword evidence="3 6" id="KW-0238">DNA-binding</keyword>
<dbReference type="Pfam" id="PF00907">
    <property type="entry name" value="T-box"/>
    <property type="match status" value="1"/>
</dbReference>
<accession>A0A915PVJ7</accession>
<protein>
    <submittedName>
        <fullName evidence="9">T-box domain-containing protein</fullName>
    </submittedName>
</protein>
<feature type="domain" description="T-box" evidence="7">
    <location>
        <begin position="107"/>
        <end position="284"/>
    </location>
</feature>
<evidence type="ECO:0000313" key="8">
    <source>
        <dbReference type="Proteomes" id="UP000887581"/>
    </source>
</evidence>
<dbReference type="AlphaFoldDB" id="A0A915PVJ7"/>
<dbReference type="PRINTS" id="PR00937">
    <property type="entry name" value="TBOX"/>
</dbReference>
<evidence type="ECO:0000256" key="2">
    <source>
        <dbReference type="ARBA" id="ARBA00023015"/>
    </source>
</evidence>
<keyword evidence="5 6" id="KW-0539">Nucleus</keyword>
<keyword evidence="8" id="KW-1185">Reference proteome</keyword>
<comment type="caution">
    <text evidence="6">Lacks conserved residue(s) required for the propagation of feature annotation.</text>
</comment>
<dbReference type="SMART" id="SM00425">
    <property type="entry name" value="TBOX"/>
    <property type="match status" value="1"/>
</dbReference>
<dbReference type="FunFam" id="2.60.40.820:FF:000007">
    <property type="entry name" value="T-box transcription factor"/>
    <property type="match status" value="1"/>
</dbReference>
<evidence type="ECO:0000256" key="6">
    <source>
        <dbReference type="PROSITE-ProRule" id="PRU00201"/>
    </source>
</evidence>
<evidence type="ECO:0000259" key="7">
    <source>
        <dbReference type="PROSITE" id="PS50252"/>
    </source>
</evidence>
<proteinExistence type="predicted"/>
<dbReference type="InterPro" id="IPR036960">
    <property type="entry name" value="T-box_sf"/>
</dbReference>
<dbReference type="WBParaSite" id="sdigi.contig364.g7767.t1">
    <property type="protein sequence ID" value="sdigi.contig364.g7767.t1"/>
    <property type="gene ID" value="sdigi.contig364.g7767"/>
</dbReference>
<dbReference type="GO" id="GO:0005634">
    <property type="term" value="C:nucleus"/>
    <property type="evidence" value="ECO:0007669"/>
    <property type="project" value="UniProtKB-SubCell"/>
</dbReference>
<dbReference type="PANTHER" id="PTHR11267">
    <property type="entry name" value="T-BOX PROTEIN-RELATED"/>
    <property type="match status" value="1"/>
</dbReference>
<dbReference type="InterPro" id="IPR018186">
    <property type="entry name" value="TF_T-box_CS"/>
</dbReference>
<dbReference type="GO" id="GO:0001708">
    <property type="term" value="P:cell fate specification"/>
    <property type="evidence" value="ECO:0007669"/>
    <property type="project" value="TreeGrafter"/>
</dbReference>
<sequence>MSVKPFSIAYLIGDTVTDNHNNNDNSKNKDHIEAEIYNNYPDKSRKITDNRRRFPVITKTLLNNVDTNGDNKLNNIDNNYHHDLITNKSPIMLKDYHPALRNVSMRLEGSPLWNKFHAYGTEMIVTKTGRRMFPTLQVAVSGLEPSVRYSLMVDLTCIDNKRYRYAFHQSKWIVAGPGEAELPCRVHVHSESPATGEHWMRQTVSFDKIKLTNNQLDQNGHIIVNSMHRYQPNIHVVVHADGNGRQCRTFSFPNTSFMAVTAYQNHRITELKIESNPFAKGFRECEMNEAFPFLINPLFPFYTTLLASHFRAANPFNK</sequence>
<dbReference type="InterPro" id="IPR046360">
    <property type="entry name" value="T-box_DNA-bd"/>
</dbReference>
<name>A0A915PVJ7_9BILA</name>
<evidence type="ECO:0000256" key="4">
    <source>
        <dbReference type="ARBA" id="ARBA00023163"/>
    </source>
</evidence>
<keyword evidence="4" id="KW-0804">Transcription</keyword>
<dbReference type="PROSITE" id="PS01283">
    <property type="entry name" value="TBOX_1"/>
    <property type="match status" value="1"/>
</dbReference>
<dbReference type="GO" id="GO:0045893">
    <property type="term" value="P:positive regulation of DNA-templated transcription"/>
    <property type="evidence" value="ECO:0007669"/>
    <property type="project" value="InterPro"/>
</dbReference>
<reference evidence="9" key="1">
    <citation type="submission" date="2022-11" db="UniProtKB">
        <authorList>
            <consortium name="WormBaseParasite"/>
        </authorList>
    </citation>
    <scope>IDENTIFICATION</scope>
</reference>
<dbReference type="InterPro" id="IPR008967">
    <property type="entry name" value="p53-like_TF_DNA-bd_sf"/>
</dbReference>
<dbReference type="GO" id="GO:0000785">
    <property type="term" value="C:chromatin"/>
    <property type="evidence" value="ECO:0007669"/>
    <property type="project" value="TreeGrafter"/>
</dbReference>
<evidence type="ECO:0000313" key="9">
    <source>
        <dbReference type="WBParaSite" id="sdigi.contig364.g7767.t1"/>
    </source>
</evidence>
<dbReference type="GO" id="GO:0000978">
    <property type="term" value="F:RNA polymerase II cis-regulatory region sequence-specific DNA binding"/>
    <property type="evidence" value="ECO:0007669"/>
    <property type="project" value="InterPro"/>
</dbReference>
<dbReference type="PANTHER" id="PTHR11267:SF195">
    <property type="entry name" value="OPTOMOTOR-BLIND-RELATED-GENE-1, ISOFORM A"/>
    <property type="match status" value="1"/>
</dbReference>
<evidence type="ECO:0000256" key="5">
    <source>
        <dbReference type="ARBA" id="ARBA00023242"/>
    </source>
</evidence>
<keyword evidence="2" id="KW-0805">Transcription regulation</keyword>
<dbReference type="Gene3D" id="2.60.40.820">
    <property type="entry name" value="Transcription factor, T-box"/>
    <property type="match status" value="1"/>
</dbReference>
<dbReference type="PROSITE" id="PS50252">
    <property type="entry name" value="TBOX_3"/>
    <property type="match status" value="1"/>
</dbReference>
<dbReference type="GO" id="GO:0000981">
    <property type="term" value="F:DNA-binding transcription factor activity, RNA polymerase II-specific"/>
    <property type="evidence" value="ECO:0007669"/>
    <property type="project" value="TreeGrafter"/>
</dbReference>
<dbReference type="InterPro" id="IPR001699">
    <property type="entry name" value="TF_T-box"/>
</dbReference>